<keyword evidence="1" id="KW-0732">Signal</keyword>
<name>A0A9X1YZX3_9PSED</name>
<dbReference type="Proteomes" id="UP001155163">
    <property type="component" value="Unassembled WGS sequence"/>
</dbReference>
<accession>A0A9X1YZX3</accession>
<comment type="caution">
    <text evidence="2">The sequence shown here is derived from an EMBL/GenBank/DDBJ whole genome shotgun (WGS) entry which is preliminary data.</text>
</comment>
<feature type="chain" id="PRO_5040965444" evidence="1">
    <location>
        <begin position="22"/>
        <end position="252"/>
    </location>
</feature>
<evidence type="ECO:0000313" key="5">
    <source>
        <dbReference type="Proteomes" id="UP001155163"/>
    </source>
</evidence>
<sequence>MGFSRALVLLLCFCGYSVAWAGESPASLGPIRLASEEWDDYTEANGQGLAWDILREVFEPQGIKLDIRSVPYTRSVGLVQRAEVDAQVGAYRGESVGLLYPRWNYDTDHIYSLGLASNPPLTQDNLGAYRLVWVRGYKYQDYLPNVRRFNEIRRRIGILPMLMYNRADYYIDALTEVNYVLGQAEDPSRFRLSHLAELPLYLGFTDNERGRALLAVFDRRMEELVKNGHLRPIFQHWKQPYPFESGRAVLTP</sequence>
<dbReference type="RefSeq" id="WP_123334601.1">
    <property type="nucleotide sequence ID" value="NZ_JALQCW010000068.1"/>
</dbReference>
<protein>
    <submittedName>
        <fullName evidence="2">Transporter substrate-binding domain-containing protein</fullName>
    </submittedName>
</protein>
<gene>
    <name evidence="2" type="ORF">M1B34_24120</name>
    <name evidence="3" type="ORF">M1B35_11585</name>
</gene>
<dbReference type="SUPFAM" id="SSF53850">
    <property type="entry name" value="Periplasmic binding protein-like II"/>
    <property type="match status" value="1"/>
</dbReference>
<dbReference type="Proteomes" id="UP001155059">
    <property type="component" value="Unassembled WGS sequence"/>
</dbReference>
<dbReference type="Gene3D" id="3.40.190.10">
    <property type="entry name" value="Periplasmic binding protein-like II"/>
    <property type="match status" value="2"/>
</dbReference>
<organism evidence="2 4">
    <name type="scientific">Pseudomonas morbosilactucae</name>
    <dbReference type="NCBI Taxonomy" id="2938197"/>
    <lineage>
        <taxon>Bacteria</taxon>
        <taxon>Pseudomonadati</taxon>
        <taxon>Pseudomonadota</taxon>
        <taxon>Gammaproteobacteria</taxon>
        <taxon>Pseudomonadales</taxon>
        <taxon>Pseudomonadaceae</taxon>
        <taxon>Pseudomonas</taxon>
    </lineage>
</organism>
<evidence type="ECO:0000313" key="4">
    <source>
        <dbReference type="Proteomes" id="UP001155059"/>
    </source>
</evidence>
<feature type="signal peptide" evidence="1">
    <location>
        <begin position="1"/>
        <end position="21"/>
    </location>
</feature>
<proteinExistence type="predicted"/>
<evidence type="ECO:0000313" key="3">
    <source>
        <dbReference type="EMBL" id="MCK9814752.1"/>
    </source>
</evidence>
<evidence type="ECO:0000313" key="2">
    <source>
        <dbReference type="EMBL" id="MCK9800684.1"/>
    </source>
</evidence>
<reference evidence="4 5" key="2">
    <citation type="journal article" date="2023" name="Plant Pathol.">
        <title>Dismantling and reorganizing Pseudomonas marginalis sensu#lato.</title>
        <authorList>
            <person name="Sawada H."/>
            <person name="Fujikawa T."/>
            <person name="Satou M."/>
        </authorList>
    </citation>
    <scope>NUCLEOTIDE SEQUENCE [LARGE SCALE GENOMIC DNA]</scope>
    <source>
        <strain evidence="2 4">MAFF 302030</strain>
        <strain evidence="3 5">MAFF 302046</strain>
    </source>
</reference>
<evidence type="ECO:0000256" key="1">
    <source>
        <dbReference type="SAM" id="SignalP"/>
    </source>
</evidence>
<dbReference type="EMBL" id="JALQCW010000068">
    <property type="protein sequence ID" value="MCK9800684.1"/>
    <property type="molecule type" value="Genomic_DNA"/>
</dbReference>
<keyword evidence="5" id="KW-1185">Reference proteome</keyword>
<dbReference type="AlphaFoldDB" id="A0A9X1YZX3"/>
<reference evidence="4 5" key="1">
    <citation type="journal article" date="2022" name="Int. J. Syst. Evol. Microbiol.">
        <title>Pseudomonas aegrilactucae sp. nov. and Pseudomonas morbosilactucae sp. nov., pathogens causing bacterial rot of lettuce in Japan.</title>
        <authorList>
            <person name="Sawada H."/>
            <person name="Fujikawa T."/>
            <person name="Satou M."/>
        </authorList>
    </citation>
    <scope>NUCLEOTIDE SEQUENCE [LARGE SCALE GENOMIC DNA]</scope>
    <source>
        <strain evidence="2 4">MAFF 302030</strain>
        <strain evidence="3 5">MAFF 302046</strain>
    </source>
</reference>
<dbReference type="EMBL" id="JALQCX010000018">
    <property type="protein sequence ID" value="MCK9814752.1"/>
    <property type="molecule type" value="Genomic_DNA"/>
</dbReference>